<evidence type="ECO:0000313" key="9">
    <source>
        <dbReference type="Proteomes" id="UP000566813"/>
    </source>
</evidence>
<proteinExistence type="predicted"/>
<feature type="transmembrane region" description="Helical" evidence="6">
    <location>
        <begin position="335"/>
        <end position="359"/>
    </location>
</feature>
<accession>A0A7X1KL76</accession>
<feature type="transmembrane region" description="Helical" evidence="6">
    <location>
        <begin position="12"/>
        <end position="32"/>
    </location>
</feature>
<keyword evidence="2" id="KW-1003">Cell membrane</keyword>
<name>A0A7X1KL76_9SPHN</name>
<keyword evidence="4 6" id="KW-1133">Transmembrane helix</keyword>
<feature type="transmembrane region" description="Helical" evidence="6">
    <location>
        <begin position="210"/>
        <end position="233"/>
    </location>
</feature>
<evidence type="ECO:0000256" key="6">
    <source>
        <dbReference type="SAM" id="Phobius"/>
    </source>
</evidence>
<dbReference type="SUPFAM" id="SSF103473">
    <property type="entry name" value="MFS general substrate transporter"/>
    <property type="match status" value="1"/>
</dbReference>
<evidence type="ECO:0000256" key="1">
    <source>
        <dbReference type="ARBA" id="ARBA00004651"/>
    </source>
</evidence>
<feature type="transmembrane region" description="Helical" evidence="6">
    <location>
        <begin position="298"/>
        <end position="323"/>
    </location>
</feature>
<dbReference type="InterPro" id="IPR011701">
    <property type="entry name" value="MFS"/>
</dbReference>
<dbReference type="AlphaFoldDB" id="A0A7X1KL76"/>
<comment type="subcellular location">
    <subcellularLocation>
        <location evidence="1">Cell membrane</location>
        <topology evidence="1">Multi-pass membrane protein</topology>
    </subcellularLocation>
</comment>
<dbReference type="GO" id="GO:0022857">
    <property type="term" value="F:transmembrane transporter activity"/>
    <property type="evidence" value="ECO:0007669"/>
    <property type="project" value="InterPro"/>
</dbReference>
<comment type="caution">
    <text evidence="8">The sequence shown here is derived from an EMBL/GenBank/DDBJ whole genome shotgun (WGS) entry which is preliminary data.</text>
</comment>
<protein>
    <submittedName>
        <fullName evidence="8">MFS transporter</fullName>
    </submittedName>
</protein>
<gene>
    <name evidence="8" type="ORF">H7F51_07165</name>
</gene>
<dbReference type="GO" id="GO:0005886">
    <property type="term" value="C:plasma membrane"/>
    <property type="evidence" value="ECO:0007669"/>
    <property type="project" value="UniProtKB-SubCell"/>
</dbReference>
<dbReference type="PANTHER" id="PTHR43124">
    <property type="entry name" value="PURINE EFFLUX PUMP PBUE"/>
    <property type="match status" value="1"/>
</dbReference>
<dbReference type="InterPro" id="IPR050189">
    <property type="entry name" value="MFS_Efflux_Transporters"/>
</dbReference>
<feature type="transmembrane region" description="Helical" evidence="6">
    <location>
        <begin position="245"/>
        <end position="265"/>
    </location>
</feature>
<organism evidence="8 9">
    <name type="scientific">Novosphingobium flavum</name>
    <dbReference type="NCBI Taxonomy" id="1778672"/>
    <lineage>
        <taxon>Bacteria</taxon>
        <taxon>Pseudomonadati</taxon>
        <taxon>Pseudomonadota</taxon>
        <taxon>Alphaproteobacteria</taxon>
        <taxon>Sphingomonadales</taxon>
        <taxon>Sphingomonadaceae</taxon>
        <taxon>Novosphingobium</taxon>
    </lineage>
</organism>
<dbReference type="PROSITE" id="PS50850">
    <property type="entry name" value="MFS"/>
    <property type="match status" value="1"/>
</dbReference>
<evidence type="ECO:0000256" key="3">
    <source>
        <dbReference type="ARBA" id="ARBA00022692"/>
    </source>
</evidence>
<keyword evidence="9" id="KW-1185">Reference proteome</keyword>
<feature type="transmembrane region" description="Helical" evidence="6">
    <location>
        <begin position="135"/>
        <end position="156"/>
    </location>
</feature>
<feature type="transmembrane region" description="Helical" evidence="6">
    <location>
        <begin position="365"/>
        <end position="387"/>
    </location>
</feature>
<evidence type="ECO:0000259" key="7">
    <source>
        <dbReference type="PROSITE" id="PS50850"/>
    </source>
</evidence>
<dbReference type="RefSeq" id="WP_185663547.1">
    <property type="nucleotide sequence ID" value="NZ_JACLAW010000004.1"/>
</dbReference>
<feature type="transmembrane region" description="Helical" evidence="6">
    <location>
        <begin position="75"/>
        <end position="96"/>
    </location>
</feature>
<feature type="transmembrane region" description="Helical" evidence="6">
    <location>
        <begin position="47"/>
        <end position="68"/>
    </location>
</feature>
<evidence type="ECO:0000256" key="4">
    <source>
        <dbReference type="ARBA" id="ARBA00022989"/>
    </source>
</evidence>
<evidence type="ECO:0000256" key="5">
    <source>
        <dbReference type="ARBA" id="ARBA00023136"/>
    </source>
</evidence>
<feature type="domain" description="Major facilitator superfamily (MFS) profile" evidence="7">
    <location>
        <begin position="8"/>
        <end position="389"/>
    </location>
</feature>
<evidence type="ECO:0000256" key="2">
    <source>
        <dbReference type="ARBA" id="ARBA00022475"/>
    </source>
</evidence>
<dbReference type="Gene3D" id="1.20.1250.20">
    <property type="entry name" value="MFS general substrate transporter like domains"/>
    <property type="match status" value="1"/>
</dbReference>
<keyword evidence="5 6" id="KW-0472">Membrane</keyword>
<dbReference type="PANTHER" id="PTHR43124:SF3">
    <property type="entry name" value="CHLORAMPHENICOL EFFLUX PUMP RV0191"/>
    <property type="match status" value="1"/>
</dbReference>
<dbReference type="EMBL" id="JACLAW010000004">
    <property type="protein sequence ID" value="MBC2665294.1"/>
    <property type="molecule type" value="Genomic_DNA"/>
</dbReference>
<feature type="transmembrane region" description="Helical" evidence="6">
    <location>
        <begin position="168"/>
        <end position="189"/>
    </location>
</feature>
<dbReference type="InterPro" id="IPR020846">
    <property type="entry name" value="MFS_dom"/>
</dbReference>
<evidence type="ECO:0000313" key="8">
    <source>
        <dbReference type="EMBL" id="MBC2665294.1"/>
    </source>
</evidence>
<dbReference type="Proteomes" id="UP000566813">
    <property type="component" value="Unassembled WGS sequence"/>
</dbReference>
<feature type="transmembrane region" description="Helical" evidence="6">
    <location>
        <begin position="274"/>
        <end position="292"/>
    </location>
</feature>
<keyword evidence="3 6" id="KW-0812">Transmembrane</keyword>
<sequence length="404" mass="40969">MDCSGLKAWTPIVIAFLAGSIATALVPLAVPILKPISAEFGIDGTRLGWVISIPTLICAFGALALGILVDRMGDVRVLLAGMALTILGDIGVSLCANADQLFAARLFQGVGYVCLSVAGPAFIQRTTSADRRRAAMAFWAAHTPLGFAVAVLYGAHLVAAGLSWRLTFISHAVGALVIGGTVLLLRRVASASDASRSRGTREVLTSPRPYAVALGAGATALLQVSLMVMLPTLFNTRFGLSGTEAAMAVAGAMSANIGGAMLVVATDLRKHPRVGLPICAVLSSLFALAVLARAGADFAQALALVVLFSTAIGAANSLVWSLIPAAVPFPEASGATAGLITQGSFLGVLVGPPLFFWLLHANPSALYLVVAGLVALMILPLVAVSGAGGSKSGAASRPGRPAGA</sequence>
<feature type="transmembrane region" description="Helical" evidence="6">
    <location>
        <begin position="102"/>
        <end position="123"/>
    </location>
</feature>
<reference evidence="8 9" key="1">
    <citation type="submission" date="2020-08" db="EMBL/GenBank/DDBJ databases">
        <title>The genome sequence of type strain Novosphingobium flavum NBRC 111647.</title>
        <authorList>
            <person name="Liu Y."/>
        </authorList>
    </citation>
    <scope>NUCLEOTIDE SEQUENCE [LARGE SCALE GENOMIC DNA]</scope>
    <source>
        <strain evidence="8 9">NBRC 111647</strain>
    </source>
</reference>
<dbReference type="Pfam" id="PF07690">
    <property type="entry name" value="MFS_1"/>
    <property type="match status" value="1"/>
</dbReference>
<dbReference type="InterPro" id="IPR036259">
    <property type="entry name" value="MFS_trans_sf"/>
</dbReference>